<name>A0ABZ0I9W6_9GAMM</name>
<organism evidence="2 3">
    <name type="scientific">Congregibacter brevis</name>
    <dbReference type="NCBI Taxonomy" id="3081201"/>
    <lineage>
        <taxon>Bacteria</taxon>
        <taxon>Pseudomonadati</taxon>
        <taxon>Pseudomonadota</taxon>
        <taxon>Gammaproteobacteria</taxon>
        <taxon>Cellvibrionales</taxon>
        <taxon>Halieaceae</taxon>
        <taxon>Congregibacter</taxon>
    </lineage>
</organism>
<proteinExistence type="predicted"/>
<evidence type="ECO:0000313" key="2">
    <source>
        <dbReference type="EMBL" id="WOJ96307.1"/>
    </source>
</evidence>
<dbReference type="SUPFAM" id="SSF48452">
    <property type="entry name" value="TPR-like"/>
    <property type="match status" value="1"/>
</dbReference>
<dbReference type="InterPro" id="IPR011990">
    <property type="entry name" value="TPR-like_helical_dom_sf"/>
</dbReference>
<feature type="compositionally biased region" description="Basic and acidic residues" evidence="1">
    <location>
        <begin position="138"/>
        <end position="156"/>
    </location>
</feature>
<dbReference type="Gene3D" id="1.25.40.10">
    <property type="entry name" value="Tetratricopeptide repeat domain"/>
    <property type="match status" value="1"/>
</dbReference>
<gene>
    <name evidence="2" type="ORF">R0137_13770</name>
</gene>
<dbReference type="Proteomes" id="UP001626549">
    <property type="component" value="Chromosome"/>
</dbReference>
<dbReference type="EMBL" id="CP136865">
    <property type="protein sequence ID" value="WOJ96307.1"/>
    <property type="molecule type" value="Genomic_DNA"/>
</dbReference>
<protein>
    <recommendedName>
        <fullName evidence="4">Tetratricopeptide repeat protein</fullName>
    </recommendedName>
</protein>
<reference evidence="2 3" key="1">
    <citation type="submission" date="2023-10" db="EMBL/GenBank/DDBJ databases">
        <title>Two novel species belonging to the OM43/NOR5 clade.</title>
        <authorList>
            <person name="Park M."/>
        </authorList>
    </citation>
    <scope>NUCLEOTIDE SEQUENCE [LARGE SCALE GENOMIC DNA]</scope>
    <source>
        <strain evidence="2 3">IMCC45268</strain>
    </source>
</reference>
<evidence type="ECO:0008006" key="4">
    <source>
        <dbReference type="Google" id="ProtNLM"/>
    </source>
</evidence>
<keyword evidence="3" id="KW-1185">Reference proteome</keyword>
<feature type="compositionally biased region" description="Polar residues" evidence="1">
    <location>
        <begin position="123"/>
        <end position="133"/>
    </location>
</feature>
<evidence type="ECO:0000313" key="3">
    <source>
        <dbReference type="Proteomes" id="UP001626549"/>
    </source>
</evidence>
<evidence type="ECO:0000256" key="1">
    <source>
        <dbReference type="SAM" id="MobiDB-lite"/>
    </source>
</evidence>
<feature type="region of interest" description="Disordered" evidence="1">
    <location>
        <begin position="120"/>
        <end position="166"/>
    </location>
</feature>
<sequence>MIGWALSNPQGFLNLWLTPDQQGRLWFAYGDYERAGRSFENPRWRGMSLYAAEDFYAAAQYFSQYQDAESLLARANSLAQAREYLDARDAYEELAERYPEHPAPPVNIPIIQELIDANRELSESQVSESGDMSSDNDDGPRSSEGDERLTNVEREQLSAQQLLDDPGLTEMWLRQVQRNPSEFLSTKFDLQLRRREAGTP</sequence>
<accession>A0ABZ0I9W6</accession>
<dbReference type="RefSeq" id="WP_407326988.1">
    <property type="nucleotide sequence ID" value="NZ_CP136865.1"/>
</dbReference>